<comment type="caution">
    <text evidence="3">The sequence shown here is derived from an EMBL/GenBank/DDBJ whole genome shotgun (WGS) entry which is preliminary data.</text>
</comment>
<dbReference type="InterPro" id="IPR003439">
    <property type="entry name" value="ABC_transporter-like_ATP-bd"/>
</dbReference>
<reference evidence="3" key="1">
    <citation type="journal article" date="2020" name="Cell">
        <title>Large-Scale Comparative Analyses of Tick Genomes Elucidate Their Genetic Diversity and Vector Capacities.</title>
        <authorList>
            <consortium name="Tick Genome and Microbiome Consortium (TIGMIC)"/>
            <person name="Jia N."/>
            <person name="Wang J."/>
            <person name="Shi W."/>
            <person name="Du L."/>
            <person name="Sun Y."/>
            <person name="Zhan W."/>
            <person name="Jiang J.F."/>
            <person name="Wang Q."/>
            <person name="Zhang B."/>
            <person name="Ji P."/>
            <person name="Bell-Sakyi L."/>
            <person name="Cui X.M."/>
            <person name="Yuan T.T."/>
            <person name="Jiang B.G."/>
            <person name="Yang W.F."/>
            <person name="Lam T.T."/>
            <person name="Chang Q.C."/>
            <person name="Ding S.J."/>
            <person name="Wang X.J."/>
            <person name="Zhu J.G."/>
            <person name="Ruan X.D."/>
            <person name="Zhao L."/>
            <person name="Wei J.T."/>
            <person name="Ye R.Z."/>
            <person name="Que T.C."/>
            <person name="Du C.H."/>
            <person name="Zhou Y.H."/>
            <person name="Cheng J.X."/>
            <person name="Dai P.F."/>
            <person name="Guo W.B."/>
            <person name="Han X.H."/>
            <person name="Huang E.J."/>
            <person name="Li L.F."/>
            <person name="Wei W."/>
            <person name="Gao Y.C."/>
            <person name="Liu J.Z."/>
            <person name="Shao H.Z."/>
            <person name="Wang X."/>
            <person name="Wang C.C."/>
            <person name="Yang T.C."/>
            <person name="Huo Q.B."/>
            <person name="Li W."/>
            <person name="Chen H.Y."/>
            <person name="Chen S.E."/>
            <person name="Zhou L.G."/>
            <person name="Ni X.B."/>
            <person name="Tian J.H."/>
            <person name="Sheng Y."/>
            <person name="Liu T."/>
            <person name="Pan Y.S."/>
            <person name="Xia L.Y."/>
            <person name="Li J."/>
            <person name="Zhao F."/>
            <person name="Cao W.C."/>
        </authorList>
    </citation>
    <scope>NUCLEOTIDE SEQUENCE</scope>
    <source>
        <strain evidence="3">Rmic-2018</strain>
    </source>
</reference>
<dbReference type="InterPro" id="IPR026082">
    <property type="entry name" value="ABCA"/>
</dbReference>
<evidence type="ECO:0000313" key="4">
    <source>
        <dbReference type="Proteomes" id="UP000821866"/>
    </source>
</evidence>
<dbReference type="SUPFAM" id="SSF52540">
    <property type="entry name" value="P-loop containing nucleoside triphosphate hydrolases"/>
    <property type="match status" value="1"/>
</dbReference>
<dbReference type="Pfam" id="PF00005">
    <property type="entry name" value="ABC_tran"/>
    <property type="match status" value="1"/>
</dbReference>
<keyword evidence="1" id="KW-1133">Transmembrane helix</keyword>
<keyword evidence="4" id="KW-1185">Reference proteome</keyword>
<dbReference type="GO" id="GO:0005319">
    <property type="term" value="F:lipid transporter activity"/>
    <property type="evidence" value="ECO:0007669"/>
    <property type="project" value="TreeGrafter"/>
</dbReference>
<dbReference type="PANTHER" id="PTHR19229">
    <property type="entry name" value="ATP-BINDING CASSETTE TRANSPORTER SUBFAMILY A ABCA"/>
    <property type="match status" value="1"/>
</dbReference>
<dbReference type="AlphaFoldDB" id="A0A9J6EZM5"/>
<dbReference type="EMBL" id="JABSTU010000001">
    <property type="protein sequence ID" value="KAH8039647.1"/>
    <property type="molecule type" value="Genomic_DNA"/>
</dbReference>
<organism evidence="3 4">
    <name type="scientific">Rhipicephalus microplus</name>
    <name type="common">Cattle tick</name>
    <name type="synonym">Boophilus microplus</name>
    <dbReference type="NCBI Taxonomy" id="6941"/>
    <lineage>
        <taxon>Eukaryota</taxon>
        <taxon>Metazoa</taxon>
        <taxon>Ecdysozoa</taxon>
        <taxon>Arthropoda</taxon>
        <taxon>Chelicerata</taxon>
        <taxon>Arachnida</taxon>
        <taxon>Acari</taxon>
        <taxon>Parasitiformes</taxon>
        <taxon>Ixodida</taxon>
        <taxon>Ixodoidea</taxon>
        <taxon>Ixodidae</taxon>
        <taxon>Rhipicephalinae</taxon>
        <taxon>Rhipicephalus</taxon>
        <taxon>Boophilus</taxon>
    </lineage>
</organism>
<dbReference type="GO" id="GO:0016887">
    <property type="term" value="F:ATP hydrolysis activity"/>
    <property type="evidence" value="ECO:0007669"/>
    <property type="project" value="InterPro"/>
</dbReference>
<evidence type="ECO:0000259" key="2">
    <source>
        <dbReference type="Pfam" id="PF00005"/>
    </source>
</evidence>
<reference evidence="3" key="2">
    <citation type="submission" date="2021-09" db="EMBL/GenBank/DDBJ databases">
        <authorList>
            <person name="Jia N."/>
            <person name="Wang J."/>
            <person name="Shi W."/>
            <person name="Du L."/>
            <person name="Sun Y."/>
            <person name="Zhan W."/>
            <person name="Jiang J."/>
            <person name="Wang Q."/>
            <person name="Zhang B."/>
            <person name="Ji P."/>
            <person name="Sakyi L.B."/>
            <person name="Cui X."/>
            <person name="Yuan T."/>
            <person name="Jiang B."/>
            <person name="Yang W."/>
            <person name="Lam T.T.-Y."/>
            <person name="Chang Q."/>
            <person name="Ding S."/>
            <person name="Wang X."/>
            <person name="Zhu J."/>
            <person name="Ruan X."/>
            <person name="Zhao L."/>
            <person name="Wei J."/>
            <person name="Que T."/>
            <person name="Du C."/>
            <person name="Cheng J."/>
            <person name="Dai P."/>
            <person name="Han X."/>
            <person name="Huang E."/>
            <person name="Gao Y."/>
            <person name="Liu J."/>
            <person name="Shao H."/>
            <person name="Ye R."/>
            <person name="Li L."/>
            <person name="Wei W."/>
            <person name="Wang X."/>
            <person name="Wang C."/>
            <person name="Huo Q."/>
            <person name="Li W."/>
            <person name="Guo W."/>
            <person name="Chen H."/>
            <person name="Chen S."/>
            <person name="Zhou L."/>
            <person name="Zhou L."/>
            <person name="Ni X."/>
            <person name="Tian J."/>
            <person name="Zhou Y."/>
            <person name="Sheng Y."/>
            <person name="Liu T."/>
            <person name="Pan Y."/>
            <person name="Xia L."/>
            <person name="Li J."/>
            <person name="Zhao F."/>
            <person name="Cao W."/>
        </authorList>
    </citation>
    <scope>NUCLEOTIDE SEQUENCE</scope>
    <source>
        <strain evidence="3">Rmic-2018</strain>
        <tissue evidence="3">Larvae</tissue>
    </source>
</reference>
<feature type="transmembrane region" description="Helical" evidence="1">
    <location>
        <begin position="123"/>
        <end position="156"/>
    </location>
</feature>
<dbReference type="GO" id="GO:0016020">
    <property type="term" value="C:membrane"/>
    <property type="evidence" value="ECO:0007669"/>
    <property type="project" value="InterPro"/>
</dbReference>
<dbReference type="PANTHER" id="PTHR19229:SF250">
    <property type="entry name" value="ABC TRANSPORTER DOMAIN-CONTAINING PROTEIN-RELATED"/>
    <property type="match status" value="1"/>
</dbReference>
<feature type="domain" description="ABC transporter" evidence="2">
    <location>
        <begin position="250"/>
        <end position="389"/>
    </location>
</feature>
<dbReference type="InterPro" id="IPR027417">
    <property type="entry name" value="P-loop_NTPase"/>
</dbReference>
<evidence type="ECO:0000313" key="3">
    <source>
        <dbReference type="EMBL" id="KAH8039647.1"/>
    </source>
</evidence>
<dbReference type="GO" id="GO:0140359">
    <property type="term" value="F:ABC-type transporter activity"/>
    <property type="evidence" value="ECO:0007669"/>
    <property type="project" value="InterPro"/>
</dbReference>
<name>A0A9J6EZM5_RHIMP</name>
<sequence length="420" mass="45302">MSQYYRVRDGVVPTVLEILWDAESPNAVPMGRKLALVSRAMPSSALSGGLVKLLRLSALGQLCELPSHQRIVLCQDLKQRLAARSTAAEMLALCCPENNELEIEEVPSWSDLLASDVSLMYDVGALLGCAVIALLLLSLGDVMVAPLVHCFSYLTWRKAGPSTTRKVAAIEASGLMSPVDAAVFAPPLLRQEPQHPVQAPPIIAGGNVPSRTTTVSSLPNSAGSASLVVSGKVVLEADGLERWYDDYCALRDVSLSVRERECVGLLGQSGAGKSTTLRMLSGELLPTAWLNRRLRPRPALPEDRLRHPSTGGYVPELTARQHLELLAALRLLPHRNVDALVGHVLRLVDLDLEADKMTQLYCRSSLRKLGLAMALLGAPRLLLLDAPTSGVDPITARSMWHTVDTFAKTNSQAVVLATTL</sequence>
<accession>A0A9J6EZM5</accession>
<dbReference type="Proteomes" id="UP000821866">
    <property type="component" value="Chromosome 1"/>
</dbReference>
<proteinExistence type="predicted"/>
<dbReference type="Gene3D" id="3.40.50.300">
    <property type="entry name" value="P-loop containing nucleotide triphosphate hydrolases"/>
    <property type="match status" value="1"/>
</dbReference>
<gene>
    <name evidence="3" type="ORF">HPB51_008240</name>
</gene>
<keyword evidence="1" id="KW-0472">Membrane</keyword>
<protein>
    <recommendedName>
        <fullName evidence="2">ABC transporter domain-containing protein</fullName>
    </recommendedName>
</protein>
<evidence type="ECO:0000256" key="1">
    <source>
        <dbReference type="SAM" id="Phobius"/>
    </source>
</evidence>
<keyword evidence="1" id="KW-0812">Transmembrane</keyword>
<dbReference type="GO" id="GO:0005524">
    <property type="term" value="F:ATP binding"/>
    <property type="evidence" value="ECO:0007669"/>
    <property type="project" value="InterPro"/>
</dbReference>